<dbReference type="PRINTS" id="PR00744">
    <property type="entry name" value="GLHYDRLASE37"/>
</dbReference>
<comment type="similarity">
    <text evidence="1 4">Belongs to the glycosyl hydrolase 37 family.</text>
</comment>
<proteinExistence type="inferred from homology"/>
<comment type="caution">
    <text evidence="5">The sequence shown here is derived from an EMBL/GenBank/DDBJ whole genome shotgun (WGS) entry which is preliminary data.</text>
</comment>
<dbReference type="InterPro" id="IPR018232">
    <property type="entry name" value="Glyco_hydro_37_CS"/>
</dbReference>
<dbReference type="Pfam" id="PF01204">
    <property type="entry name" value="Trehalase"/>
    <property type="match status" value="1"/>
</dbReference>
<keyword evidence="6" id="KW-1185">Reference proteome</keyword>
<sequence>MRLQKKSEFILLAAPALLLRPSQHQFVLISSLSINCLLHKLPHGQPQKLQHNTTDLAFDMANIRQLTMAVLAATVPVANTLYVNASVAAPCDSPIYCHGEILKEVELARPFSDSKTFVDMPAIRPLKDIQEAFDKLDKPLQNNTALHDFLTTYFADAGQELHEVPKSNLTTNPQFLQHLNDTVIKEFVAKVIDIWPDLTRTYSGSGPNCSACPNSFIPVKRTFVVAGGRFREPYYWDSYWILEGLLRTKGSFTEIARNTIENFLDFVETFGFVPNGARVYYLNRSQPPLLSQMVKLYMEHTNDTSILQRALPLLIKEHEFWMANRTIEIDSGGKTYRLNRYAVTNTEPRPESYREDYEMATNASYYATSGIIYPEKQKLNDSQRAELYSNFATNAENSWDFSSRWLANPLDSARDVYFPLRTNDARSIVPVCLNSILYGNELAIARFLSQTGNITASRDWENKAGARSQAMHSLMWNETLFSYFDYNLTSSSQNIYTIRDDDATVADKATAPPDRQVVFHVGQFYPFWQGAAPAYLKNNPHAVKTIYARIADYLQDRPGGISATNVKAHGQWDQPNVWPPLMHILMAGLLNTPPTFGEDDPSYRHVRAMALTLGQRYLDSTFCTWYATGGSTSATPKLQGLSDKDQGIMFEKYSDNAINQAGGGGEYEVVEGFGWTNGVLIWVADVFGRDLKRPECGDIKAARTQGRSTGADGRRSISAVELTTGDARRVKRFGGRARE</sequence>
<accession>A0A8K0NHR5</accession>
<dbReference type="PANTHER" id="PTHR23403:SF1">
    <property type="entry name" value="TREHALASE"/>
    <property type="match status" value="1"/>
</dbReference>
<dbReference type="EMBL" id="SRPY01000456">
    <property type="protein sequence ID" value="KAG5923283.1"/>
    <property type="molecule type" value="Genomic_DNA"/>
</dbReference>
<evidence type="ECO:0000256" key="3">
    <source>
        <dbReference type="ARBA" id="ARBA00023295"/>
    </source>
</evidence>
<evidence type="ECO:0000313" key="6">
    <source>
        <dbReference type="Proteomes" id="UP000811619"/>
    </source>
</evidence>
<evidence type="ECO:0000313" key="5">
    <source>
        <dbReference type="EMBL" id="KAG5923283.1"/>
    </source>
</evidence>
<keyword evidence="3 4" id="KW-0326">Glycosidase</keyword>
<organism evidence="5 6">
    <name type="scientific">Claviceps africana</name>
    <dbReference type="NCBI Taxonomy" id="83212"/>
    <lineage>
        <taxon>Eukaryota</taxon>
        <taxon>Fungi</taxon>
        <taxon>Dikarya</taxon>
        <taxon>Ascomycota</taxon>
        <taxon>Pezizomycotina</taxon>
        <taxon>Sordariomycetes</taxon>
        <taxon>Hypocreomycetidae</taxon>
        <taxon>Hypocreales</taxon>
        <taxon>Clavicipitaceae</taxon>
        <taxon>Claviceps</taxon>
    </lineage>
</organism>
<dbReference type="PANTHER" id="PTHR23403">
    <property type="entry name" value="TREHALASE"/>
    <property type="match status" value="1"/>
</dbReference>
<dbReference type="InterPro" id="IPR008928">
    <property type="entry name" value="6-hairpin_glycosidase_sf"/>
</dbReference>
<dbReference type="OrthoDB" id="3542292at2759"/>
<keyword evidence="2 4" id="KW-0378">Hydrolase</keyword>
<dbReference type="GO" id="GO:0005993">
    <property type="term" value="P:trehalose catabolic process"/>
    <property type="evidence" value="ECO:0007669"/>
    <property type="project" value="TreeGrafter"/>
</dbReference>
<dbReference type="InterPro" id="IPR001661">
    <property type="entry name" value="Glyco_hydro_37"/>
</dbReference>
<dbReference type="GO" id="GO:0004555">
    <property type="term" value="F:alpha,alpha-trehalase activity"/>
    <property type="evidence" value="ECO:0007669"/>
    <property type="project" value="UniProtKB-EC"/>
</dbReference>
<name>A0A8K0NHR5_9HYPO</name>
<dbReference type="AlphaFoldDB" id="A0A8K0NHR5"/>
<dbReference type="Proteomes" id="UP000811619">
    <property type="component" value="Unassembled WGS sequence"/>
</dbReference>
<dbReference type="InterPro" id="IPR012341">
    <property type="entry name" value="6hp_glycosidase-like_sf"/>
</dbReference>
<gene>
    <name evidence="5" type="ORF">E4U42_005002</name>
</gene>
<dbReference type="SUPFAM" id="SSF48208">
    <property type="entry name" value="Six-hairpin glycosidases"/>
    <property type="match status" value="1"/>
</dbReference>
<dbReference type="PROSITE" id="PS00928">
    <property type="entry name" value="TREHALASE_2"/>
    <property type="match status" value="1"/>
</dbReference>
<comment type="catalytic activity">
    <reaction evidence="4">
        <text>alpha,alpha-trehalose + H2O = alpha-D-glucose + beta-D-glucose</text>
        <dbReference type="Rhea" id="RHEA:32675"/>
        <dbReference type="ChEBI" id="CHEBI:15377"/>
        <dbReference type="ChEBI" id="CHEBI:15903"/>
        <dbReference type="ChEBI" id="CHEBI:16551"/>
        <dbReference type="ChEBI" id="CHEBI:17925"/>
        <dbReference type="EC" id="3.2.1.28"/>
    </reaction>
</comment>
<reference evidence="5" key="1">
    <citation type="journal article" date="2020" name="bioRxiv">
        <title>Whole genome comparisons of ergot fungi reveals the divergence and evolution of species within the genus Claviceps are the result of varying mechanisms driving genome evolution and host range expansion.</title>
        <authorList>
            <person name="Wyka S.A."/>
            <person name="Mondo S.J."/>
            <person name="Liu M."/>
            <person name="Dettman J."/>
            <person name="Nalam V."/>
            <person name="Broders K.D."/>
        </authorList>
    </citation>
    <scope>NUCLEOTIDE SEQUENCE</scope>
    <source>
        <strain evidence="5">CCC 489</strain>
    </source>
</reference>
<dbReference type="EC" id="3.2.1.28" evidence="4"/>
<evidence type="ECO:0000256" key="2">
    <source>
        <dbReference type="ARBA" id="ARBA00022801"/>
    </source>
</evidence>
<evidence type="ECO:0000256" key="1">
    <source>
        <dbReference type="ARBA" id="ARBA00005615"/>
    </source>
</evidence>
<dbReference type="Gene3D" id="1.50.10.10">
    <property type="match status" value="1"/>
</dbReference>
<evidence type="ECO:0000256" key="4">
    <source>
        <dbReference type="RuleBase" id="RU361180"/>
    </source>
</evidence>
<protein>
    <recommendedName>
        <fullName evidence="4">Trehalase</fullName>
        <ecNumber evidence="4">3.2.1.28</ecNumber>
    </recommendedName>
    <alternativeName>
        <fullName evidence="4">Alpha-trehalose glucohydrolase</fullName>
    </alternativeName>
</protein>